<dbReference type="SUPFAM" id="SSF53383">
    <property type="entry name" value="PLP-dependent transferases"/>
    <property type="match status" value="1"/>
</dbReference>
<dbReference type="STRING" id="1415166.NONO_c35810"/>
<evidence type="ECO:0000313" key="5">
    <source>
        <dbReference type="EMBL" id="AHH18368.1"/>
    </source>
</evidence>
<comment type="cofactor">
    <cofactor evidence="1">
        <name>pyridoxal 5'-phosphate</name>
        <dbReference type="ChEBI" id="CHEBI:597326"/>
    </cofactor>
</comment>
<dbReference type="eggNOG" id="COG1982">
    <property type="taxonomic scope" value="Bacteria"/>
</dbReference>
<evidence type="ECO:0000256" key="3">
    <source>
        <dbReference type="SAM" id="MobiDB-lite"/>
    </source>
</evidence>
<dbReference type="PANTHER" id="PTHR43277">
    <property type="entry name" value="ARGININE DECARBOXYLASE"/>
    <property type="match status" value="1"/>
</dbReference>
<evidence type="ECO:0000256" key="2">
    <source>
        <dbReference type="ARBA" id="ARBA00022898"/>
    </source>
</evidence>
<proteinExistence type="predicted"/>
<dbReference type="InterPro" id="IPR052357">
    <property type="entry name" value="Orn_Lys_Arg_decarboxylase-I"/>
</dbReference>
<dbReference type="InterPro" id="IPR000310">
    <property type="entry name" value="Orn/Lys/Arg_deCO2ase_major_dom"/>
</dbReference>
<evidence type="ECO:0000259" key="4">
    <source>
        <dbReference type="Pfam" id="PF01276"/>
    </source>
</evidence>
<dbReference type="KEGG" id="nno:NONO_c35810"/>
<dbReference type="RefSeq" id="WP_025349808.1">
    <property type="nucleotide sequence ID" value="NZ_CP006850.1"/>
</dbReference>
<feature type="domain" description="Orn/Lys/Arg decarboxylases family 1 pyridoxal-P attachment site" evidence="4">
    <location>
        <begin position="50"/>
        <end position="328"/>
    </location>
</feature>
<dbReference type="GO" id="GO:0003824">
    <property type="term" value="F:catalytic activity"/>
    <property type="evidence" value="ECO:0007669"/>
    <property type="project" value="InterPro"/>
</dbReference>
<keyword evidence="6" id="KW-1185">Reference proteome</keyword>
<evidence type="ECO:0000313" key="6">
    <source>
        <dbReference type="Proteomes" id="UP000019150"/>
    </source>
</evidence>
<dbReference type="AlphaFoldDB" id="W5THC3"/>
<dbReference type="InterPro" id="IPR015424">
    <property type="entry name" value="PyrdxlP-dep_Trfase"/>
</dbReference>
<sequence>MATDAKYVVAQGDQSLMPLADAVAAAAARHVVNLHATPWTGRPIVSRKGIRAAQDQLFGDRLRDGDQSVGSYAIDSFHHPRGALAQAQSLAAAAFGVQSTHFVTGGCTMANTIAIAAALPHGGRALVDARAHQSVHFAIDDRTASVDVLPEVNGVMDVTGGAAMLLAARESGRPFDLVALSVSSYDGQRLDCSAVLSELSAADPGVRFVLDDAWCAIHGFAEASRHPGPLAALPSLRERGHDNPIIVTQSAHKTMLALRQGAYVHVDARHDVRLGERLRSSIFRHHTTSPSWPILASLDIARAHAVCDGESSVRRSLALIRELSTRLTARTAGRFEVLAPDATAPYRPDAMRAHIRIPPGGDAVAVREELWSAHGIHIPRVQGDRLVASVTIGVSEDSIDRLIEALSSMDVPAAPAAARTSTAAEADSDGFLVAYPPGVPLRLAYPGARAEALSELADELSNGAEIFAVPPSRYPDPDTPQGASVDRRPLARSDSRFLFL</sequence>
<name>W5THC3_9NOCA</name>
<dbReference type="EMBL" id="CP006850">
    <property type="protein sequence ID" value="AHH18368.1"/>
    <property type="molecule type" value="Genomic_DNA"/>
</dbReference>
<keyword evidence="2" id="KW-0663">Pyridoxal phosphate</keyword>
<dbReference type="Proteomes" id="UP000019150">
    <property type="component" value="Chromosome"/>
</dbReference>
<evidence type="ECO:0000256" key="1">
    <source>
        <dbReference type="ARBA" id="ARBA00001933"/>
    </source>
</evidence>
<dbReference type="Gene3D" id="3.40.640.10">
    <property type="entry name" value="Type I PLP-dependent aspartate aminotransferase-like (Major domain)"/>
    <property type="match status" value="1"/>
</dbReference>
<reference evidence="5 6" key="1">
    <citation type="journal article" date="2014" name="Appl. Environ. Microbiol.">
        <title>Insights into the Microbial Degradation of Rubber and Gutta-Percha by Analysis of the Complete Genome of Nocardia nova SH22a.</title>
        <authorList>
            <person name="Luo Q."/>
            <person name="Hiessl S."/>
            <person name="Poehlein A."/>
            <person name="Daniel R."/>
            <person name="Steinbuchel A."/>
        </authorList>
    </citation>
    <scope>NUCLEOTIDE SEQUENCE [LARGE SCALE GENOMIC DNA]</scope>
    <source>
        <strain evidence="5">SH22a</strain>
    </source>
</reference>
<organism evidence="5 6">
    <name type="scientific">Nocardia nova SH22a</name>
    <dbReference type="NCBI Taxonomy" id="1415166"/>
    <lineage>
        <taxon>Bacteria</taxon>
        <taxon>Bacillati</taxon>
        <taxon>Actinomycetota</taxon>
        <taxon>Actinomycetes</taxon>
        <taxon>Mycobacteriales</taxon>
        <taxon>Nocardiaceae</taxon>
        <taxon>Nocardia</taxon>
    </lineage>
</organism>
<dbReference type="PANTHER" id="PTHR43277:SF3">
    <property type="entry name" value="DECARBOXYLASE, PUTATIVE-RELATED"/>
    <property type="match status" value="1"/>
</dbReference>
<dbReference type="PATRIC" id="fig|1415166.3.peg.3674"/>
<feature type="region of interest" description="Disordered" evidence="3">
    <location>
        <begin position="469"/>
        <end position="488"/>
    </location>
</feature>
<dbReference type="InterPro" id="IPR015421">
    <property type="entry name" value="PyrdxlP-dep_Trfase_major"/>
</dbReference>
<gene>
    <name evidence="5" type="ORF">NONO_c35810</name>
</gene>
<dbReference type="Pfam" id="PF01276">
    <property type="entry name" value="OKR_DC_1"/>
    <property type="match status" value="1"/>
</dbReference>
<dbReference type="OrthoDB" id="9815233at2"/>
<dbReference type="HOGENOM" id="CLU_025925_2_1_11"/>
<protein>
    <submittedName>
        <fullName evidence="5">Orn/Lys/Arg decarboxylase major domain-containing protein</fullName>
    </submittedName>
</protein>
<accession>W5THC3</accession>